<dbReference type="AlphaFoldDB" id="A0A161VX43"/>
<dbReference type="EMBL" id="LFIV01000004">
    <property type="protein sequence ID" value="KZL78025.1"/>
    <property type="molecule type" value="Genomic_DNA"/>
</dbReference>
<dbReference type="GO" id="GO:0005737">
    <property type="term" value="C:cytoplasm"/>
    <property type="evidence" value="ECO:0007669"/>
    <property type="project" value="TreeGrafter"/>
</dbReference>
<dbReference type="PANTHER" id="PTHR48079:SF5">
    <property type="entry name" value="DEPENDENT EPIMERASE_DEHYDRATASE, PUTATIVE (AFU_ORTHOLOGUE AFUA_7G00180)-RELATED"/>
    <property type="match status" value="1"/>
</dbReference>
<proteinExistence type="predicted"/>
<dbReference type="InterPro" id="IPR036291">
    <property type="entry name" value="NAD(P)-bd_dom_sf"/>
</dbReference>
<dbReference type="GO" id="GO:0004029">
    <property type="term" value="F:aldehyde dehydrogenase (NAD+) activity"/>
    <property type="evidence" value="ECO:0007669"/>
    <property type="project" value="TreeGrafter"/>
</dbReference>
<dbReference type="SUPFAM" id="SSF51735">
    <property type="entry name" value="NAD(P)-binding Rossmann-fold domains"/>
    <property type="match status" value="1"/>
</dbReference>
<gene>
    <name evidence="1" type="ORF">CT0861_04096</name>
</gene>
<organism evidence="1 2">
    <name type="scientific">Colletotrichum tofieldiae</name>
    <dbReference type="NCBI Taxonomy" id="708197"/>
    <lineage>
        <taxon>Eukaryota</taxon>
        <taxon>Fungi</taxon>
        <taxon>Dikarya</taxon>
        <taxon>Ascomycota</taxon>
        <taxon>Pezizomycotina</taxon>
        <taxon>Sordariomycetes</taxon>
        <taxon>Hypocreomycetidae</taxon>
        <taxon>Glomerellales</taxon>
        <taxon>Glomerellaceae</taxon>
        <taxon>Colletotrichum</taxon>
        <taxon>Colletotrichum spaethianum species complex</taxon>
    </lineage>
</organism>
<dbReference type="PANTHER" id="PTHR48079">
    <property type="entry name" value="PROTEIN YEEZ"/>
    <property type="match status" value="1"/>
</dbReference>
<dbReference type="STRING" id="708197.A0A161VX43"/>
<evidence type="ECO:0000313" key="2">
    <source>
        <dbReference type="Proteomes" id="UP000076552"/>
    </source>
</evidence>
<protein>
    <submittedName>
        <fullName evidence="1">NAD dependent epimerase</fullName>
    </submittedName>
</protein>
<dbReference type="Proteomes" id="UP000076552">
    <property type="component" value="Unassembled WGS sequence"/>
</dbReference>
<sequence>MDNTAPLAMMFEEREQEVYFNAAQTDLVLHLATAYVFGAAPYETFGPTDLAAVSAIADALAGTNKPLVVTSGALSVAADPTGAETTEASPAETNPTTTRIKTELHSLSLASRGIRVMSVRLAPYVYGSVTIAALPCTSTMPRLFLLAAAKGRAGEIYNASSAADIASLQLSRAMAAAVDVPLRDVGVEDARAFFLAAENRAPGAKAKKELGWSPRGPGILEEISKGSYREAAKALER</sequence>
<evidence type="ECO:0000313" key="1">
    <source>
        <dbReference type="EMBL" id="KZL78025.1"/>
    </source>
</evidence>
<reference evidence="1 2" key="1">
    <citation type="submission" date="2015-06" db="EMBL/GenBank/DDBJ databases">
        <title>Survival trade-offs in plant roots during colonization by closely related pathogenic and mutualistic fungi.</title>
        <authorList>
            <person name="Hacquard S."/>
            <person name="Kracher B."/>
            <person name="Hiruma K."/>
            <person name="Weinman A."/>
            <person name="Muench P."/>
            <person name="Garrido Oter R."/>
            <person name="Ver Loren van Themaat E."/>
            <person name="Dallerey J.-F."/>
            <person name="Damm U."/>
            <person name="Henrissat B."/>
            <person name="Lespinet O."/>
            <person name="Thon M."/>
            <person name="Kemen E."/>
            <person name="McHardy A.C."/>
            <person name="Schulze-Lefert P."/>
            <person name="O'Connell R.J."/>
        </authorList>
    </citation>
    <scope>NUCLEOTIDE SEQUENCE [LARGE SCALE GENOMIC DNA]</scope>
    <source>
        <strain evidence="1 2">0861</strain>
    </source>
</reference>
<dbReference type="InterPro" id="IPR051783">
    <property type="entry name" value="NAD(P)-dependent_oxidoreduct"/>
</dbReference>
<name>A0A161VX43_9PEZI</name>
<comment type="caution">
    <text evidence="1">The sequence shown here is derived from an EMBL/GenBank/DDBJ whole genome shotgun (WGS) entry which is preliminary data.</text>
</comment>
<dbReference type="Gene3D" id="3.40.50.720">
    <property type="entry name" value="NAD(P)-binding Rossmann-like Domain"/>
    <property type="match status" value="1"/>
</dbReference>
<keyword evidence="2" id="KW-1185">Reference proteome</keyword>
<accession>A0A161VX43</accession>